<keyword evidence="15" id="KW-1185">Reference proteome</keyword>
<evidence type="ECO:0000259" key="13">
    <source>
        <dbReference type="PROSITE" id="PS51195"/>
    </source>
</evidence>
<dbReference type="CDD" id="cd18787">
    <property type="entry name" value="SF2_C_DEAD"/>
    <property type="match status" value="1"/>
</dbReference>
<dbReference type="PROSITE" id="PS51194">
    <property type="entry name" value="HELICASE_CTER"/>
    <property type="match status" value="1"/>
</dbReference>
<gene>
    <name evidence="14" type="primary">DBP9</name>
    <name evidence="14" type="ORF">H4219_002304</name>
</gene>
<keyword evidence="4 14" id="KW-0347">Helicase</keyword>
<evidence type="ECO:0000256" key="2">
    <source>
        <dbReference type="ARBA" id="ARBA00022741"/>
    </source>
</evidence>
<dbReference type="InterPro" id="IPR014001">
    <property type="entry name" value="Helicase_ATP-bd"/>
</dbReference>
<dbReference type="InterPro" id="IPR050079">
    <property type="entry name" value="DEAD_box_RNA_helicase"/>
</dbReference>
<evidence type="ECO:0000256" key="1">
    <source>
        <dbReference type="ARBA" id="ARBA00012552"/>
    </source>
</evidence>
<evidence type="ECO:0000256" key="5">
    <source>
        <dbReference type="ARBA" id="ARBA00022840"/>
    </source>
</evidence>
<feature type="domain" description="DEAD-box RNA helicase Q" evidence="13">
    <location>
        <begin position="10"/>
        <end position="38"/>
    </location>
</feature>
<evidence type="ECO:0000313" key="14">
    <source>
        <dbReference type="EMBL" id="KAJ1918948.1"/>
    </source>
</evidence>
<evidence type="ECO:0000259" key="11">
    <source>
        <dbReference type="PROSITE" id="PS51192"/>
    </source>
</evidence>
<dbReference type="Gene3D" id="3.40.50.300">
    <property type="entry name" value="P-loop containing nucleotide triphosphate hydrolases"/>
    <property type="match status" value="2"/>
</dbReference>
<feature type="compositionally biased region" description="Basic residues" evidence="10">
    <location>
        <begin position="560"/>
        <end position="574"/>
    </location>
</feature>
<evidence type="ECO:0000256" key="10">
    <source>
        <dbReference type="SAM" id="MobiDB-lite"/>
    </source>
</evidence>
<feature type="domain" description="Helicase ATP-binding" evidence="11">
    <location>
        <begin position="41"/>
        <end position="230"/>
    </location>
</feature>
<name>A0A9W8DUZ4_9FUNG</name>
<dbReference type="PROSITE" id="PS51192">
    <property type="entry name" value="HELICASE_ATP_BIND_1"/>
    <property type="match status" value="1"/>
</dbReference>
<feature type="compositionally biased region" description="Acidic residues" evidence="10">
    <location>
        <begin position="333"/>
        <end position="352"/>
    </location>
</feature>
<dbReference type="EC" id="3.6.4.13" evidence="1"/>
<dbReference type="CDD" id="cd17961">
    <property type="entry name" value="DEADc_DDX56"/>
    <property type="match status" value="1"/>
</dbReference>
<dbReference type="GO" id="GO:0003723">
    <property type="term" value="F:RNA binding"/>
    <property type="evidence" value="ECO:0007669"/>
    <property type="project" value="UniProtKB-KW"/>
</dbReference>
<evidence type="ECO:0000256" key="4">
    <source>
        <dbReference type="ARBA" id="ARBA00022806"/>
    </source>
</evidence>
<evidence type="ECO:0000256" key="6">
    <source>
        <dbReference type="ARBA" id="ARBA00022884"/>
    </source>
</evidence>
<dbReference type="GO" id="GO:0005524">
    <property type="term" value="F:ATP binding"/>
    <property type="evidence" value="ECO:0007669"/>
    <property type="project" value="UniProtKB-KW"/>
</dbReference>
<reference evidence="14" key="1">
    <citation type="submission" date="2022-07" db="EMBL/GenBank/DDBJ databases">
        <title>Phylogenomic reconstructions and comparative analyses of Kickxellomycotina fungi.</title>
        <authorList>
            <person name="Reynolds N.K."/>
            <person name="Stajich J.E."/>
            <person name="Barry K."/>
            <person name="Grigoriev I.V."/>
            <person name="Crous P."/>
            <person name="Smith M.E."/>
        </authorList>
    </citation>
    <scope>NUCLEOTIDE SEQUENCE</scope>
    <source>
        <strain evidence="14">NBRC 100468</strain>
    </source>
</reference>
<feature type="short sequence motif" description="Q motif" evidence="9">
    <location>
        <begin position="10"/>
        <end position="38"/>
    </location>
</feature>
<dbReference type="InterPro" id="IPR011545">
    <property type="entry name" value="DEAD/DEAH_box_helicase_dom"/>
</dbReference>
<dbReference type="GO" id="GO:0016787">
    <property type="term" value="F:hydrolase activity"/>
    <property type="evidence" value="ECO:0007669"/>
    <property type="project" value="UniProtKB-KW"/>
</dbReference>
<dbReference type="InterPro" id="IPR001650">
    <property type="entry name" value="Helicase_C-like"/>
</dbReference>
<dbReference type="AlphaFoldDB" id="A0A9W8DUZ4"/>
<dbReference type="Pfam" id="PF00271">
    <property type="entry name" value="Helicase_C"/>
    <property type="match status" value="2"/>
</dbReference>
<evidence type="ECO:0000313" key="15">
    <source>
        <dbReference type="Proteomes" id="UP001150538"/>
    </source>
</evidence>
<dbReference type="InterPro" id="IPR027417">
    <property type="entry name" value="P-loop_NTPase"/>
</dbReference>
<accession>A0A9W8DUZ4</accession>
<evidence type="ECO:0000256" key="7">
    <source>
        <dbReference type="ARBA" id="ARBA00038041"/>
    </source>
</evidence>
<evidence type="ECO:0000259" key="12">
    <source>
        <dbReference type="PROSITE" id="PS51194"/>
    </source>
</evidence>
<comment type="catalytic activity">
    <reaction evidence="8">
        <text>ATP + H2O = ADP + phosphate + H(+)</text>
        <dbReference type="Rhea" id="RHEA:13065"/>
        <dbReference type="ChEBI" id="CHEBI:15377"/>
        <dbReference type="ChEBI" id="CHEBI:15378"/>
        <dbReference type="ChEBI" id="CHEBI:30616"/>
        <dbReference type="ChEBI" id="CHEBI:43474"/>
        <dbReference type="ChEBI" id="CHEBI:456216"/>
        <dbReference type="EC" id="3.6.4.13"/>
    </reaction>
</comment>
<feature type="domain" description="Helicase C-terminal" evidence="12">
    <location>
        <begin position="242"/>
        <end position="459"/>
    </location>
</feature>
<dbReference type="GO" id="GO:0005829">
    <property type="term" value="C:cytosol"/>
    <property type="evidence" value="ECO:0007669"/>
    <property type="project" value="TreeGrafter"/>
</dbReference>
<evidence type="ECO:0000256" key="9">
    <source>
        <dbReference type="PROSITE-ProRule" id="PRU00552"/>
    </source>
</evidence>
<evidence type="ECO:0000256" key="8">
    <source>
        <dbReference type="ARBA" id="ARBA00047984"/>
    </source>
</evidence>
<dbReference type="SMART" id="SM00487">
    <property type="entry name" value="DEXDc"/>
    <property type="match status" value="1"/>
</dbReference>
<keyword evidence="6" id="KW-0694">RNA-binding</keyword>
<comment type="caution">
    <text evidence="14">The sequence shown here is derived from an EMBL/GenBank/DDBJ whole genome shotgun (WGS) entry which is preliminary data.</text>
</comment>
<dbReference type="Pfam" id="PF00270">
    <property type="entry name" value="DEAD"/>
    <property type="match status" value="1"/>
</dbReference>
<organism evidence="14 15">
    <name type="scientific">Mycoemilia scoparia</name>
    <dbReference type="NCBI Taxonomy" id="417184"/>
    <lineage>
        <taxon>Eukaryota</taxon>
        <taxon>Fungi</taxon>
        <taxon>Fungi incertae sedis</taxon>
        <taxon>Zoopagomycota</taxon>
        <taxon>Kickxellomycotina</taxon>
        <taxon>Kickxellomycetes</taxon>
        <taxon>Kickxellales</taxon>
        <taxon>Kickxellaceae</taxon>
        <taxon>Mycoemilia</taxon>
    </lineage>
</organism>
<dbReference type="GO" id="GO:0003724">
    <property type="term" value="F:RNA helicase activity"/>
    <property type="evidence" value="ECO:0007669"/>
    <property type="project" value="UniProtKB-EC"/>
</dbReference>
<dbReference type="SUPFAM" id="SSF52540">
    <property type="entry name" value="P-loop containing nucleoside triphosphate hydrolases"/>
    <property type="match status" value="2"/>
</dbReference>
<proteinExistence type="inferred from homology"/>
<sequence>MENKLLDKEKTFESLDLDDRLLLALTKMGLNHPTLVQDKAIPLALAGKDILARARTGSGKTAAYCLPLIQKILTIKGKMLPTDQERKAIRGLVLVPTRELAEQVSKYVRDLTQFCAKDFSVANVAGNAPLHLWMPIANIRPLLAELPDIVVSTPARILQHLSAGDTGLAKYIETLVIDEADLVLSFGYESDIQKVLSYLPKSHQTMMMSATLTRDVQNLKKLALRNPAILRLEEEDDDSTKNLTQYAVNCSETDKFLLIYVILKLRLISGKCILFVNDIDRCYRLKLFLEQFSIKSCVLNSELPLNSRHHIVEEFNRGVYDYIVATDEGEAMGEVDSESEADEDQETEEVEAPDAKSKAEKPKKRKRKVDQEYGVSRGIDFKGVAAVINFDLPLSARAYTHRVGRTARGGKKGMSLSFVVVPEKSKKPKESSDEKIFTRIVAQQKENGSTINPYKFDMKQVDGFRYRAEDAMRAVTRAAVREARIKEIKQEILNSEKLKAHFEDRPADLQFLRHDKALHPSRVQAHMKHIPDYLVPKISGVSGADGVVASANRAFIPFHKPNKRRAKPYSRKPKTKTDPLKSFGRSKRK</sequence>
<dbReference type="PANTHER" id="PTHR47959">
    <property type="entry name" value="ATP-DEPENDENT RNA HELICASE RHLE-RELATED"/>
    <property type="match status" value="1"/>
</dbReference>
<dbReference type="Proteomes" id="UP001150538">
    <property type="component" value="Unassembled WGS sequence"/>
</dbReference>
<protein>
    <recommendedName>
        <fullName evidence="1">RNA helicase</fullName>
        <ecNumber evidence="1">3.6.4.13</ecNumber>
    </recommendedName>
</protein>
<evidence type="ECO:0000256" key="3">
    <source>
        <dbReference type="ARBA" id="ARBA00022801"/>
    </source>
</evidence>
<feature type="region of interest" description="Disordered" evidence="10">
    <location>
        <begin position="558"/>
        <end position="589"/>
    </location>
</feature>
<dbReference type="EMBL" id="JANBPU010000035">
    <property type="protein sequence ID" value="KAJ1918948.1"/>
    <property type="molecule type" value="Genomic_DNA"/>
</dbReference>
<dbReference type="PANTHER" id="PTHR47959:SF21">
    <property type="entry name" value="DEAD-BOX HELICASE 56"/>
    <property type="match status" value="1"/>
</dbReference>
<keyword evidence="2" id="KW-0547">Nucleotide-binding</keyword>
<dbReference type="OrthoDB" id="1191041at2759"/>
<feature type="region of interest" description="Disordered" evidence="10">
    <location>
        <begin position="333"/>
        <end position="369"/>
    </location>
</feature>
<comment type="similarity">
    <text evidence="7">Belongs to the DEAD box helicase family. DDX56/DBP9 subfamily.</text>
</comment>
<dbReference type="PROSITE" id="PS51195">
    <property type="entry name" value="Q_MOTIF"/>
    <property type="match status" value="1"/>
</dbReference>
<dbReference type="SMART" id="SM00490">
    <property type="entry name" value="HELICc"/>
    <property type="match status" value="1"/>
</dbReference>
<keyword evidence="5" id="KW-0067">ATP-binding</keyword>
<dbReference type="InterPro" id="IPR014014">
    <property type="entry name" value="RNA_helicase_DEAD_Q_motif"/>
</dbReference>
<keyword evidence="3 14" id="KW-0378">Hydrolase</keyword>